<proteinExistence type="predicted"/>
<sequence>MTSPSVEAFEFDVALSFAGEDRHYVQGIAELLKQRGVRIFYDEYVAAHLWGQDLYTTLDEVYRKRARFAIIFVSRHYVSKPWTQHERMSAQSRAMTNVDPYLLPVRIDDSELPGLRPTIGYIDARTTSQEQLVDLIKQKLSSVPGEVTTEPAAFRVPRTAEQQRELLAQRPPAWEYLLFGGVLWQRREALEEKWRDHELGYAGRTGQHYPNEQVFTFLSNSLNDLSGGPQNIERMLSLEVQERAFGAPGEPGKPELIEHIAKRIVGAYEQMMDVAAELRGAGVSEELSDVMEATARLTDHPLEQIRDFIDQIVAELDTVPERIARGEELQISMDLIMAIDEAALRYQDEVLEQARRRLGL</sequence>
<evidence type="ECO:0000313" key="3">
    <source>
        <dbReference type="Proteomes" id="UP000265354"/>
    </source>
</evidence>
<dbReference type="AlphaFoldDB" id="A0A388T7E7"/>
<evidence type="ECO:0000313" key="2">
    <source>
        <dbReference type="EMBL" id="GBQ04222.1"/>
    </source>
</evidence>
<feature type="domain" description="TIR" evidence="1">
    <location>
        <begin position="9"/>
        <end position="144"/>
    </location>
</feature>
<dbReference type="RefSeq" id="WP_172607889.1">
    <property type="nucleotide sequence ID" value="NZ_BGZL01000032.1"/>
</dbReference>
<protein>
    <recommendedName>
        <fullName evidence="1">TIR domain-containing protein</fullName>
    </recommendedName>
</protein>
<comment type="caution">
    <text evidence="2">The sequence shown here is derived from an EMBL/GenBank/DDBJ whole genome shotgun (WGS) entry which is preliminary data.</text>
</comment>
<name>A0A388T7E7_9ACTN</name>
<dbReference type="Pfam" id="PF13676">
    <property type="entry name" value="TIR_2"/>
    <property type="match status" value="1"/>
</dbReference>
<reference evidence="2 3" key="1">
    <citation type="submission" date="2018-07" db="EMBL/GenBank/DDBJ databases">
        <title>Whole Genome Shotgun Sequence of Streptomyces spongiicola strain 531S.</title>
        <authorList>
            <person name="Dohra H."/>
            <person name="Kodani S."/>
        </authorList>
    </citation>
    <scope>NUCLEOTIDE SEQUENCE [LARGE SCALE GENOMIC DNA]</scope>
    <source>
        <strain evidence="2 3">531S</strain>
    </source>
</reference>
<dbReference type="SMART" id="SM00255">
    <property type="entry name" value="TIR"/>
    <property type="match status" value="1"/>
</dbReference>
<dbReference type="Gene3D" id="3.40.50.10140">
    <property type="entry name" value="Toll/interleukin-1 receptor homology (TIR) domain"/>
    <property type="match status" value="1"/>
</dbReference>
<dbReference type="SUPFAM" id="SSF52200">
    <property type="entry name" value="Toll/Interleukin receptor TIR domain"/>
    <property type="match status" value="1"/>
</dbReference>
<dbReference type="EMBL" id="BGZL01000032">
    <property type="protein sequence ID" value="GBQ04222.1"/>
    <property type="molecule type" value="Genomic_DNA"/>
</dbReference>
<organism evidence="2 3">
    <name type="scientific">Streptomyces spongiicola</name>
    <dbReference type="NCBI Taxonomy" id="1690221"/>
    <lineage>
        <taxon>Bacteria</taxon>
        <taxon>Bacillati</taxon>
        <taxon>Actinomycetota</taxon>
        <taxon>Actinomycetes</taxon>
        <taxon>Kitasatosporales</taxon>
        <taxon>Streptomycetaceae</taxon>
        <taxon>Streptomyces</taxon>
    </lineage>
</organism>
<accession>A0A388T7E7</accession>
<dbReference type="GO" id="GO:0007165">
    <property type="term" value="P:signal transduction"/>
    <property type="evidence" value="ECO:0007669"/>
    <property type="project" value="InterPro"/>
</dbReference>
<dbReference type="PROSITE" id="PS50104">
    <property type="entry name" value="TIR"/>
    <property type="match status" value="1"/>
</dbReference>
<evidence type="ECO:0000259" key="1">
    <source>
        <dbReference type="PROSITE" id="PS50104"/>
    </source>
</evidence>
<dbReference type="Proteomes" id="UP000265354">
    <property type="component" value="Unassembled WGS sequence"/>
</dbReference>
<dbReference type="InterPro" id="IPR035897">
    <property type="entry name" value="Toll_tir_struct_dom_sf"/>
</dbReference>
<gene>
    <name evidence="2" type="ORF">SSP531S_57140</name>
</gene>
<dbReference type="InterPro" id="IPR000157">
    <property type="entry name" value="TIR_dom"/>
</dbReference>